<dbReference type="AlphaFoldDB" id="A0A2T4G107"/>
<evidence type="ECO:0000313" key="4">
    <source>
        <dbReference type="Proteomes" id="UP000240571"/>
    </source>
</evidence>
<proteinExistence type="predicted"/>
<organism evidence="2 4">
    <name type="scientific">Pseudomonas aylmerensis</name>
    <dbReference type="NCBI Taxonomy" id="1869229"/>
    <lineage>
        <taxon>Bacteria</taxon>
        <taxon>Pseudomonadati</taxon>
        <taxon>Pseudomonadota</taxon>
        <taxon>Gammaproteobacteria</taxon>
        <taxon>Pseudomonadales</taxon>
        <taxon>Pseudomonadaceae</taxon>
        <taxon>Pseudomonas</taxon>
    </lineage>
</organism>
<dbReference type="EMBL" id="PYWW01000027">
    <property type="protein sequence ID" value="PTC29343.1"/>
    <property type="molecule type" value="Genomic_DNA"/>
</dbReference>
<dbReference type="Proteomes" id="UP000095081">
    <property type="component" value="Unassembled WGS sequence"/>
</dbReference>
<evidence type="ECO:0000313" key="2">
    <source>
        <dbReference type="EMBL" id="PTC29343.1"/>
    </source>
</evidence>
<reference evidence="1 3" key="1">
    <citation type="submission" date="2016-06" db="EMBL/GenBank/DDBJ databases">
        <title>Draft genome sequence of Pseudomonas sp. S1E40, a novel strain antagonistic activity to fungal plant pathogen.</title>
        <authorList>
            <person name="Tambong J.T."/>
            <person name="Tchagang C."/>
            <person name="Xu R."/>
        </authorList>
    </citation>
    <scope>NUCLEOTIDE SEQUENCE [LARGE SCALE GENOMIC DNA]</scope>
    <source>
        <strain evidence="1 3">S1E40</strain>
    </source>
</reference>
<dbReference type="GO" id="GO:0006270">
    <property type="term" value="P:DNA replication initiation"/>
    <property type="evidence" value="ECO:0007669"/>
    <property type="project" value="InterPro"/>
</dbReference>
<dbReference type="InterPro" id="IPR009731">
    <property type="entry name" value="P-like"/>
</dbReference>
<evidence type="ECO:0000313" key="3">
    <source>
        <dbReference type="Proteomes" id="UP000095081"/>
    </source>
</evidence>
<keyword evidence="3" id="KW-1185">Reference proteome</keyword>
<dbReference type="Proteomes" id="UP000240571">
    <property type="component" value="Unassembled WGS sequence"/>
</dbReference>
<accession>A0A2T4G107</accession>
<sequence length="220" mass="24372">MKSVSSVLQILPNVASADVTPVKADAGTVQVINALFRELMAIFPAWRQAWPDQEAVKAAKATWTKAFMAEKITKVEQIRFGIEQCRKLGSDFAPSVGKFIKLCQPTPEMLGLPPLETAFREACRNVHPSMAGQANWSHDAIWHTAKESGFESLNRLETSLARKLFERNYVITVRRLIDGLPLQKMPLALPARVDGCRTPEIGNRALAELRAMRSGATHHG</sequence>
<dbReference type="RefSeq" id="WP_065903833.1">
    <property type="nucleotide sequence ID" value="NZ_MAUE01000015.1"/>
</dbReference>
<name>A0A2T4G107_9PSED</name>
<dbReference type="Pfam" id="PF06992">
    <property type="entry name" value="Phage_lambda_P"/>
    <property type="match status" value="1"/>
</dbReference>
<evidence type="ECO:0000313" key="1">
    <source>
        <dbReference type="EMBL" id="OCW28160.1"/>
    </source>
</evidence>
<gene>
    <name evidence="1" type="ORF">BBG20_12680</name>
    <name evidence="2" type="ORF">C9382_12420</name>
</gene>
<dbReference type="EMBL" id="MAUE01000015">
    <property type="protein sequence ID" value="OCW28160.1"/>
    <property type="molecule type" value="Genomic_DNA"/>
</dbReference>
<dbReference type="OrthoDB" id="5675790at2"/>
<reference evidence="2 4" key="2">
    <citation type="submission" date="2018-03" db="EMBL/GenBank/DDBJ databases">
        <title>Diversity of bacteria associated with corn roots inoculated with woodland soils in Canada, and Description of Pseudomonas aylmerense sp. nov.</title>
        <authorList>
            <person name="Tambong J.T."/>
            <person name="Xu R."/>
            <person name="Tchagang C."/>
        </authorList>
    </citation>
    <scope>NUCLEOTIDE SEQUENCE [LARGE SCALE GENOMIC DNA]</scope>
    <source>
        <strain evidence="2 4">S1E44</strain>
    </source>
</reference>
<protein>
    <submittedName>
        <fullName evidence="2">Replication protein P</fullName>
    </submittedName>
</protein>
<comment type="caution">
    <text evidence="2">The sequence shown here is derived from an EMBL/GenBank/DDBJ whole genome shotgun (WGS) entry which is preliminary data.</text>
</comment>